<dbReference type="InterPro" id="IPR036880">
    <property type="entry name" value="Kunitz_BPTI_sf"/>
</dbReference>
<evidence type="ECO:0000256" key="2">
    <source>
        <dbReference type="ARBA" id="ARBA00004613"/>
    </source>
</evidence>
<evidence type="ECO:0000259" key="10">
    <source>
        <dbReference type="PROSITE" id="PS50279"/>
    </source>
</evidence>
<dbReference type="PROSITE" id="PS00280">
    <property type="entry name" value="BPTI_KUNITZ_1"/>
    <property type="match status" value="1"/>
</dbReference>
<comment type="similarity">
    <text evidence="3">Belongs to the venom Kunitz-type family. Sea anemone type 2 potassium channel toxin subfamily.</text>
</comment>
<dbReference type="GO" id="GO:0042151">
    <property type="term" value="C:nematocyst"/>
    <property type="evidence" value="ECO:0007669"/>
    <property type="project" value="UniProtKB-SubCell"/>
</dbReference>
<comment type="subcellular location">
    <subcellularLocation>
        <location evidence="1">Nematocyst</location>
    </subcellularLocation>
    <subcellularLocation>
        <location evidence="2">Secreted</location>
    </subcellularLocation>
</comment>
<sequence>METESTSTELGRAGRENISPEVMTFGLTLAKFKRHNRQPNISPYISPTCPMSLHVFLHDSWMFPILASLPKKEKNHTAQHAWLVDTASPRSSKKPGSFWCASGDSQRIEFLVALFHQPCAISAIATQGAVTERSWVSSYLFYGKFDNDPIHLATDDKGNIKEFKGNSDQSSIVRHWLKHQIYATYVALYPTSYVGRMCMSIEIYGCRASDISMLTPFSSKQRQREEFIRCNLTKQPGNCRASSPRWFFNRKTKQCEPFSYGGCNGNLNNFLSEYDCWKGCRGKCKHCCTRAISLNATRDQICGS</sequence>
<dbReference type="SUPFAM" id="SSF57362">
    <property type="entry name" value="BPTI-like"/>
    <property type="match status" value="1"/>
</dbReference>
<organism evidence="11 12">
    <name type="scientific">Pocillopora damicornis</name>
    <name type="common">Cauliflower coral</name>
    <name type="synonym">Millepora damicornis</name>
    <dbReference type="NCBI Taxonomy" id="46731"/>
    <lineage>
        <taxon>Eukaryota</taxon>
        <taxon>Metazoa</taxon>
        <taxon>Cnidaria</taxon>
        <taxon>Anthozoa</taxon>
        <taxon>Hexacorallia</taxon>
        <taxon>Scleractinia</taxon>
        <taxon>Astrocoeniina</taxon>
        <taxon>Pocilloporidae</taxon>
        <taxon>Pocillopora</taxon>
    </lineage>
</organism>
<dbReference type="Gene3D" id="4.10.410.10">
    <property type="entry name" value="Pancreatic trypsin inhibitor Kunitz domain"/>
    <property type="match status" value="1"/>
</dbReference>
<comment type="caution">
    <text evidence="11">The sequence shown here is derived from an EMBL/GenBank/DDBJ whole genome shotgun (WGS) entry which is preliminary data.</text>
</comment>
<keyword evidence="7" id="KW-1015">Disulfide bond</keyword>
<dbReference type="InterPro" id="IPR020901">
    <property type="entry name" value="Prtase_inh_Kunz-CS"/>
</dbReference>
<dbReference type="PANTHER" id="PTHR10083:SF374">
    <property type="entry name" value="BPTI_KUNITZ INHIBITOR DOMAIN-CONTAINING PROTEIN"/>
    <property type="match status" value="1"/>
</dbReference>
<dbReference type="PROSITE" id="PS50022">
    <property type="entry name" value="FA58C_3"/>
    <property type="match status" value="1"/>
</dbReference>
<dbReference type="InterPro" id="IPR008979">
    <property type="entry name" value="Galactose-bd-like_sf"/>
</dbReference>
<keyword evidence="8" id="KW-0166">Nematocyst</keyword>
<evidence type="ECO:0000259" key="9">
    <source>
        <dbReference type="PROSITE" id="PS50022"/>
    </source>
</evidence>
<evidence type="ECO:0000313" key="12">
    <source>
        <dbReference type="Proteomes" id="UP000275408"/>
    </source>
</evidence>
<evidence type="ECO:0000256" key="6">
    <source>
        <dbReference type="ARBA" id="ARBA00022900"/>
    </source>
</evidence>
<dbReference type="GO" id="GO:0004867">
    <property type="term" value="F:serine-type endopeptidase inhibitor activity"/>
    <property type="evidence" value="ECO:0007669"/>
    <property type="project" value="UniProtKB-KW"/>
</dbReference>
<dbReference type="Gene3D" id="2.60.120.260">
    <property type="entry name" value="Galactose-binding domain-like"/>
    <property type="match status" value="1"/>
</dbReference>
<dbReference type="GO" id="GO:0005615">
    <property type="term" value="C:extracellular space"/>
    <property type="evidence" value="ECO:0007669"/>
    <property type="project" value="TreeGrafter"/>
</dbReference>
<dbReference type="SUPFAM" id="SSF49785">
    <property type="entry name" value="Galactose-binding domain-like"/>
    <property type="match status" value="1"/>
</dbReference>
<evidence type="ECO:0000313" key="11">
    <source>
        <dbReference type="EMBL" id="RMX61274.1"/>
    </source>
</evidence>
<evidence type="ECO:0000256" key="7">
    <source>
        <dbReference type="ARBA" id="ARBA00023157"/>
    </source>
</evidence>
<feature type="domain" description="F5/8 type C" evidence="9">
    <location>
        <begin position="97"/>
        <end position="206"/>
    </location>
</feature>
<dbReference type="Proteomes" id="UP000275408">
    <property type="component" value="Unassembled WGS sequence"/>
</dbReference>
<dbReference type="CDD" id="cd00109">
    <property type="entry name" value="Kunitz-type"/>
    <property type="match status" value="1"/>
</dbReference>
<keyword evidence="6" id="KW-0722">Serine protease inhibitor</keyword>
<dbReference type="PRINTS" id="PR00759">
    <property type="entry name" value="BASICPTASE"/>
</dbReference>
<dbReference type="SMART" id="SM00131">
    <property type="entry name" value="KU"/>
    <property type="match status" value="1"/>
</dbReference>
<dbReference type="EMBL" id="RCHS01000065">
    <property type="protein sequence ID" value="RMX61274.1"/>
    <property type="molecule type" value="Genomic_DNA"/>
</dbReference>
<evidence type="ECO:0008006" key="13">
    <source>
        <dbReference type="Google" id="ProtNLM"/>
    </source>
</evidence>
<dbReference type="Pfam" id="PF00014">
    <property type="entry name" value="Kunitz_BPTI"/>
    <property type="match status" value="1"/>
</dbReference>
<evidence type="ECO:0000256" key="3">
    <source>
        <dbReference type="ARBA" id="ARBA00007226"/>
    </source>
</evidence>
<keyword evidence="4" id="KW-0964">Secreted</keyword>
<proteinExistence type="inferred from homology"/>
<evidence type="ECO:0000256" key="4">
    <source>
        <dbReference type="ARBA" id="ARBA00022525"/>
    </source>
</evidence>
<evidence type="ECO:0000256" key="5">
    <source>
        <dbReference type="ARBA" id="ARBA00022690"/>
    </source>
</evidence>
<evidence type="ECO:0000256" key="1">
    <source>
        <dbReference type="ARBA" id="ARBA00004532"/>
    </source>
</evidence>
<evidence type="ECO:0000256" key="8">
    <source>
        <dbReference type="ARBA" id="ARBA00023331"/>
    </source>
</evidence>
<dbReference type="Pfam" id="PF00754">
    <property type="entry name" value="F5_F8_type_C"/>
    <property type="match status" value="1"/>
</dbReference>
<dbReference type="InterPro" id="IPR000421">
    <property type="entry name" value="FA58C"/>
</dbReference>
<feature type="domain" description="BPTI/Kunitz inhibitor" evidence="10">
    <location>
        <begin position="230"/>
        <end position="280"/>
    </location>
</feature>
<dbReference type="PROSITE" id="PS50279">
    <property type="entry name" value="BPTI_KUNITZ_2"/>
    <property type="match status" value="1"/>
</dbReference>
<accession>A0A3M6V6C8</accession>
<dbReference type="InterPro" id="IPR050098">
    <property type="entry name" value="TFPI/VKTCI-like"/>
</dbReference>
<keyword evidence="5" id="KW-0646">Protease inhibitor</keyword>
<gene>
    <name evidence="11" type="ORF">pdam_00007369</name>
</gene>
<reference evidence="11 12" key="1">
    <citation type="journal article" date="2018" name="Sci. Rep.">
        <title>Comparative analysis of the Pocillopora damicornis genome highlights role of immune system in coral evolution.</title>
        <authorList>
            <person name="Cunning R."/>
            <person name="Bay R.A."/>
            <person name="Gillette P."/>
            <person name="Baker A.C."/>
            <person name="Traylor-Knowles N."/>
        </authorList>
    </citation>
    <scope>NUCLEOTIDE SEQUENCE [LARGE SCALE GENOMIC DNA]</scope>
    <source>
        <strain evidence="11">RSMAS</strain>
        <tissue evidence="11">Whole animal</tissue>
    </source>
</reference>
<name>A0A3M6V6C8_POCDA</name>
<protein>
    <recommendedName>
        <fullName evidence="13">BPTI/Kunitz inhibitor domain-containing protein</fullName>
    </recommendedName>
</protein>
<dbReference type="PANTHER" id="PTHR10083">
    <property type="entry name" value="KUNITZ-TYPE PROTEASE INHIBITOR-RELATED"/>
    <property type="match status" value="1"/>
</dbReference>
<keyword evidence="12" id="KW-1185">Reference proteome</keyword>
<dbReference type="InterPro" id="IPR002223">
    <property type="entry name" value="Kunitz_BPTI"/>
</dbReference>
<dbReference type="AlphaFoldDB" id="A0A3M6V6C8"/>